<dbReference type="CDD" id="cd00167">
    <property type="entry name" value="SANT"/>
    <property type="match status" value="1"/>
</dbReference>
<feature type="compositionally biased region" description="Basic and acidic residues" evidence="1">
    <location>
        <begin position="350"/>
        <end position="362"/>
    </location>
</feature>
<feature type="region of interest" description="Disordered" evidence="1">
    <location>
        <begin position="688"/>
        <end position="714"/>
    </location>
</feature>
<dbReference type="GO" id="GO:0016740">
    <property type="term" value="F:transferase activity"/>
    <property type="evidence" value="ECO:0007669"/>
    <property type="project" value="UniProtKB-KW"/>
</dbReference>
<dbReference type="PANTHER" id="PTHR13992:SF39">
    <property type="entry name" value="SMRTER, ISOFORM G"/>
    <property type="match status" value="1"/>
</dbReference>
<feature type="compositionally biased region" description="Polar residues" evidence="1">
    <location>
        <begin position="1348"/>
        <end position="1357"/>
    </location>
</feature>
<feature type="compositionally biased region" description="Polar residues" evidence="1">
    <location>
        <begin position="1532"/>
        <end position="1554"/>
    </location>
</feature>
<feature type="compositionally biased region" description="Basic and acidic residues" evidence="1">
    <location>
        <begin position="562"/>
        <end position="600"/>
    </location>
</feature>
<name>A0A505IE46_ASPNG</name>
<evidence type="ECO:0000313" key="3">
    <source>
        <dbReference type="EMBL" id="TPR10251.1"/>
    </source>
</evidence>
<dbReference type="InterPro" id="IPR001005">
    <property type="entry name" value="SANT/Myb"/>
</dbReference>
<feature type="compositionally biased region" description="Basic and acidic residues" evidence="1">
    <location>
        <begin position="1081"/>
        <end position="1091"/>
    </location>
</feature>
<feature type="compositionally biased region" description="Polar residues" evidence="1">
    <location>
        <begin position="1252"/>
        <end position="1262"/>
    </location>
</feature>
<reference evidence="4" key="1">
    <citation type="submission" date="2018-10" db="EMBL/GenBank/DDBJ databases">
        <title>FDA dAtabase for Regulatory Grade micrObial Sequences (FDA-ARGOS): Supporting development and validation of Infectious Disease Dx tests.</title>
        <authorList>
            <person name="Kerrigan L."/>
            <person name="Tallon L."/>
            <person name="Sadzewicz L."/>
            <person name="Sengamalay N."/>
            <person name="Ott S."/>
            <person name="Godinez A."/>
            <person name="Nagaraj S."/>
            <person name="Vavikolanu K."/>
            <person name="Nadendla S."/>
            <person name="George J."/>
            <person name="Sichtig H."/>
        </authorList>
    </citation>
    <scope>NUCLEOTIDE SEQUENCE [LARGE SCALE GENOMIC DNA]</scope>
    <source>
        <strain evidence="4">FDAARGOS_311</strain>
    </source>
</reference>
<feature type="compositionally biased region" description="Basic and acidic residues" evidence="1">
    <location>
        <begin position="495"/>
        <end position="516"/>
    </location>
</feature>
<accession>A0A505IE46</accession>
<dbReference type="Gene3D" id="1.10.10.60">
    <property type="entry name" value="Homeodomain-like"/>
    <property type="match status" value="2"/>
</dbReference>
<feature type="compositionally biased region" description="Basic and acidic residues" evidence="1">
    <location>
        <begin position="317"/>
        <end position="326"/>
    </location>
</feature>
<feature type="region of interest" description="Disordered" evidence="1">
    <location>
        <begin position="1785"/>
        <end position="1897"/>
    </location>
</feature>
<feature type="region of interest" description="Disordered" evidence="1">
    <location>
        <begin position="806"/>
        <end position="836"/>
    </location>
</feature>
<feature type="compositionally biased region" description="Pro residues" evidence="1">
    <location>
        <begin position="1600"/>
        <end position="1609"/>
    </location>
</feature>
<dbReference type="SMART" id="SM00717">
    <property type="entry name" value="SANT"/>
    <property type="match status" value="2"/>
</dbReference>
<feature type="compositionally biased region" description="Pro residues" evidence="1">
    <location>
        <begin position="327"/>
        <end position="336"/>
    </location>
</feature>
<feature type="compositionally biased region" description="Polar residues" evidence="1">
    <location>
        <begin position="433"/>
        <end position="454"/>
    </location>
</feature>
<dbReference type="InterPro" id="IPR051571">
    <property type="entry name" value="N-CoR_corepressor"/>
</dbReference>
<feature type="compositionally biased region" description="Basic residues" evidence="1">
    <location>
        <begin position="974"/>
        <end position="984"/>
    </location>
</feature>
<feature type="compositionally biased region" description="Polar residues" evidence="1">
    <location>
        <begin position="1618"/>
        <end position="1638"/>
    </location>
</feature>
<feature type="region of interest" description="Disordered" evidence="1">
    <location>
        <begin position="1336"/>
        <end position="1366"/>
    </location>
</feature>
<dbReference type="SUPFAM" id="SSF46689">
    <property type="entry name" value="Homeodomain-like"/>
    <property type="match status" value="2"/>
</dbReference>
<feature type="region of interest" description="Disordered" evidence="1">
    <location>
        <begin position="1391"/>
        <end position="1762"/>
    </location>
</feature>
<feature type="region of interest" description="Disordered" evidence="1">
    <location>
        <begin position="974"/>
        <end position="1105"/>
    </location>
</feature>
<feature type="compositionally biased region" description="Low complexity" evidence="1">
    <location>
        <begin position="1748"/>
        <end position="1762"/>
    </location>
</feature>
<gene>
    <name evidence="3" type="ORF">CAN33_0055535</name>
</gene>
<dbReference type="Proteomes" id="UP000197666">
    <property type="component" value="Unassembled WGS sequence"/>
</dbReference>
<dbReference type="InterPro" id="IPR009057">
    <property type="entry name" value="Homeodomain-like_sf"/>
</dbReference>
<protein>
    <submittedName>
        <fullName evidence="3">N-acetyltransferase family protein</fullName>
    </submittedName>
</protein>
<dbReference type="PANTHER" id="PTHR13992">
    <property type="entry name" value="NUCLEAR RECEPTOR CO-REPRESSOR RELATED NCOR"/>
    <property type="match status" value="1"/>
</dbReference>
<feature type="compositionally biased region" description="Polar residues" evidence="1">
    <location>
        <begin position="517"/>
        <end position="527"/>
    </location>
</feature>
<dbReference type="GO" id="GO:0034967">
    <property type="term" value="C:Set3 complex"/>
    <property type="evidence" value="ECO:0007669"/>
    <property type="project" value="TreeGrafter"/>
</dbReference>
<dbReference type="InterPro" id="IPR017884">
    <property type="entry name" value="SANT_dom"/>
</dbReference>
<dbReference type="VEuPathDB" id="FungiDB:An16g01470"/>
<dbReference type="VEuPathDB" id="FungiDB:ATCC64974_72590"/>
<feature type="compositionally biased region" description="Pro residues" evidence="1">
    <location>
        <begin position="1887"/>
        <end position="1897"/>
    </location>
</feature>
<evidence type="ECO:0000256" key="1">
    <source>
        <dbReference type="SAM" id="MobiDB-lite"/>
    </source>
</evidence>
<dbReference type="VEuPathDB" id="FungiDB:ASPNIDRAFT2_1108201"/>
<feature type="compositionally biased region" description="Basic and acidic residues" evidence="1">
    <location>
        <begin position="1430"/>
        <end position="1442"/>
    </location>
</feature>
<feature type="compositionally biased region" description="Pro residues" evidence="1">
    <location>
        <begin position="234"/>
        <end position="260"/>
    </location>
</feature>
<feature type="compositionally biased region" description="Polar residues" evidence="1">
    <location>
        <begin position="1414"/>
        <end position="1425"/>
    </location>
</feature>
<dbReference type="GO" id="GO:0006357">
    <property type="term" value="P:regulation of transcription by RNA polymerase II"/>
    <property type="evidence" value="ECO:0007669"/>
    <property type="project" value="TreeGrafter"/>
</dbReference>
<feature type="region of interest" description="Disordered" evidence="1">
    <location>
        <begin position="1"/>
        <end position="622"/>
    </location>
</feature>
<dbReference type="PROSITE" id="PS51293">
    <property type="entry name" value="SANT"/>
    <property type="match status" value="1"/>
</dbReference>
<organism evidence="3 4">
    <name type="scientific">Aspergillus niger</name>
    <dbReference type="NCBI Taxonomy" id="5061"/>
    <lineage>
        <taxon>Eukaryota</taxon>
        <taxon>Fungi</taxon>
        <taxon>Dikarya</taxon>
        <taxon>Ascomycota</taxon>
        <taxon>Pezizomycotina</taxon>
        <taxon>Eurotiomycetes</taxon>
        <taxon>Eurotiomycetidae</taxon>
        <taxon>Eurotiales</taxon>
        <taxon>Aspergillaceae</taxon>
        <taxon>Aspergillus</taxon>
        <taxon>Aspergillus subgen. Circumdati</taxon>
    </lineage>
</organism>
<feature type="compositionally biased region" description="Basic and acidic residues" evidence="1">
    <location>
        <begin position="705"/>
        <end position="714"/>
    </location>
</feature>
<feature type="domain" description="SANT" evidence="2">
    <location>
        <begin position="913"/>
        <end position="964"/>
    </location>
</feature>
<feature type="region of interest" description="Disordered" evidence="1">
    <location>
        <begin position="1196"/>
        <end position="1315"/>
    </location>
</feature>
<dbReference type="EMBL" id="NKJJ02000008">
    <property type="protein sequence ID" value="TPR10251.1"/>
    <property type="molecule type" value="Genomic_DNA"/>
</dbReference>
<feature type="compositionally biased region" description="Low complexity" evidence="1">
    <location>
        <begin position="380"/>
        <end position="389"/>
    </location>
</feature>
<feature type="compositionally biased region" description="Basic and acidic residues" evidence="1">
    <location>
        <begin position="1040"/>
        <end position="1051"/>
    </location>
</feature>
<keyword evidence="3" id="KW-0808">Transferase</keyword>
<feature type="compositionally biased region" description="Polar residues" evidence="1">
    <location>
        <begin position="1674"/>
        <end position="1707"/>
    </location>
</feature>
<comment type="caution">
    <text evidence="3">The sequence shown here is derived from an EMBL/GenBank/DDBJ whole genome shotgun (WGS) entry which is preliminary data.</text>
</comment>
<feature type="compositionally biased region" description="Basic and acidic residues" evidence="1">
    <location>
        <begin position="195"/>
        <end position="206"/>
    </location>
</feature>
<evidence type="ECO:0000259" key="2">
    <source>
        <dbReference type="PROSITE" id="PS51293"/>
    </source>
</evidence>
<feature type="compositionally biased region" description="Basic and acidic residues" evidence="1">
    <location>
        <begin position="55"/>
        <end position="170"/>
    </location>
</feature>
<dbReference type="VEuPathDB" id="FungiDB:M747DRAFT_297370"/>
<dbReference type="Pfam" id="PF00249">
    <property type="entry name" value="Myb_DNA-binding"/>
    <property type="match status" value="1"/>
</dbReference>
<sequence length="1897" mass="207349">MIRMRRGSRDSMISVSSAVPDVPSGGGHHPRSGPPMRGRGRGEWDSGRGRGRMPYLDDRDSFRRRSRSRDARWDRERERERDRDRERDRERERDRILDRERERDRDRDRDRVILDRDRDPDRRERDRERELERRERFERREEVDRRVERDERERPGDHWKRDRPPSRTENRLPSSSTVSSVTGPAVLPVPGLPERPPDHPPAEPPRKPSAGEARRDSQRMDRIERIERIERTEPPTPLPEQPPKDLAPPPVKRSPPPAAPQVPAFGSVTAPLPEIPAEKPEKSEKPDKLEKPDKVEKSEKSEKPPVESTSTAAATAKQEKERHELPPKAPMHPPTAPKAERGPPQQPLEQRVRRDDTRREETPDIPPKPELATRPPKPHAPAAAGGPKPTDISPPTAPAAMVHKDAPGAHETPSPRKLGPTMTSPELGRRPSATGSATSPGPHTSPRMPTSSIPTGPRALQQRPSISRGSTKAMKQWVRPGFTGPPSGPSAAPPPKRDSIDGKERSLSLSEDHKLESQSQADESSNGLEAGEIVGEDEPVETKPQEPAVSFEPAMDVDVPEIDAKKPVAEEKPAEKEVPREAPTEAPKEALKEIPKEAPKDQSTVVIPDFGRSSDEDEDENVVFTQDYLEERKQIFEKDMNALRAELPPSPLEDPNIVALLMRIQYLGMIAHDQVPEKAPTPPVLAEDTKMAKEEPSAPEMETEPNGKAEEHEPPAKVVLDSVPAADALTLESLPFLNSGPPTPLSDLEVYQENAATHERLKDTFRDIIMKRRKDVARKNAELRLDYLSFYKPWRLNVWELDHAKEKASGSPGPTTPPAAPATATPTPTVESGRRYKGNSELDFQNALRASEISAQEELEKRRGNKATAQPDLAREAVIPEMLEPPEVKAGIYKDTNNIIDPAQAMDVFGFLPPRNDFSQEEHEIFTDAFMAHPKKWGKIAESLPGRDFQQCIIHYYLTKEEIKYKAKLNKRWSRRGRARRSARPKSNALMADLGVVKPDYEGEEEPAPVTDTGRPRRAAAPTFGDSSADTDNNGRRGNASKDGEQSEKPGRLAAAAVTPAPKVESTEPSLDGATEAPAVRPKEPQEREATDVPPRARSGRGRPKEGVYVFESTEQETPAPARQPEVGGYGSLQPTSYWSVPEQRDFPLLLAHFGRDFEGISNFMKTKTTVMVKNYFQRRIDSGQKDFEDIVADAETKKARGEPTGPLPVPNFASKRRYEATPSSIIMPRPLAPHTDSAPDTDDSRLGSKGKTASSTPQQAPLHSRAAQEKERNVSRYPPLAQATSAPMTGGPMLSEDPARVMSSQAPLPSRLQGPRMGYFAEERREVPATVLSHAAATRPQEAPMSVRQTPVSASEMSRLEPLHAQGFRPASVDVHRSPLLPAQTALPGSQQAYLQPQPQPSLMPAGSHSRQHSLTKTPSSPAQPLQRPEPEISPIRRDSMSQRPYFALPGHVGVSQSTPILSPPKELSRPGPPPAEPPEAPRVPAKRSNIMSILNDEPEEPQPRKRFAGDPSSSAPAGHTGSPSRPVYNGMQSIPQQQPPRQEETVLSSQQRAPAYGPPSQYLPPSRAYADYQSYSSVPGGSAAPANNDWMARFDPRGQPPPQPPQAPSQSSSRPTTTLASQPPYSPYTSTQSLSNPPLPNLTAPSPVPTPASVTAQRPAYHGSAYAPSPVSHAQATASSRELAAQSQMYRQSIGSPTQRTSSLAYGTRQGPPTPIQSPANLLGMGSRQPPATVSYASPAPATPGSSHLSAQQHAAHQSYQQHVQTMVNGAHQQAAHRQTLGLASGPYGHNTPPPQASVSRAAGLPGPGPQSMSMGRSYTPPAILQPSPGGGLSYAPSGPAAVGSMHPLQARPGAPGALVETVPGGHPNSGHHRVYSQGSNAGPLPGPMSQHPPR</sequence>
<feature type="compositionally biased region" description="Basic and acidic residues" evidence="1">
    <location>
        <begin position="212"/>
        <end position="233"/>
    </location>
</feature>
<evidence type="ECO:0000313" key="4">
    <source>
        <dbReference type="Proteomes" id="UP000197666"/>
    </source>
</evidence>
<proteinExistence type="predicted"/>
<feature type="compositionally biased region" description="Basic and acidic residues" evidence="1">
    <location>
        <begin position="276"/>
        <end position="305"/>
    </location>
</feature>
<feature type="compositionally biased region" description="Pro residues" evidence="1">
    <location>
        <begin position="1472"/>
        <end position="1483"/>
    </location>
</feature>